<dbReference type="EMBL" id="VSSQ01056970">
    <property type="protein sequence ID" value="MPN10790.1"/>
    <property type="molecule type" value="Genomic_DNA"/>
</dbReference>
<gene>
    <name evidence="1" type="ORF">SDC9_158087</name>
</gene>
<proteinExistence type="predicted"/>
<comment type="caution">
    <text evidence="1">The sequence shown here is derived from an EMBL/GenBank/DDBJ whole genome shotgun (WGS) entry which is preliminary data.</text>
</comment>
<name>A0A645FA53_9ZZZZ</name>
<reference evidence="1" key="1">
    <citation type="submission" date="2019-08" db="EMBL/GenBank/DDBJ databases">
        <authorList>
            <person name="Kucharzyk K."/>
            <person name="Murdoch R.W."/>
            <person name="Higgins S."/>
            <person name="Loffler F."/>
        </authorList>
    </citation>
    <scope>NUCLEOTIDE SEQUENCE</scope>
</reference>
<evidence type="ECO:0000313" key="1">
    <source>
        <dbReference type="EMBL" id="MPN10790.1"/>
    </source>
</evidence>
<accession>A0A645FA53</accession>
<sequence length="229" mass="25101">MQGPEHVEQLRALHDRAEGTLVEALAAEDAMVEIDFRLAARIFADGADRAGFLARHGGFDDGMKRADRLTFAALDAFFGIDARRLIDYLDRIAGAVIHAGTGEASPAVVGHEIGPVGTAGTTRVADRKRRRRHRFRARRGLLIIGLQRSCFVGFLLRREAQQRHQPIAQYRPVVVNAAAARFSAPGTKLERNPVQLRGRNAGVEGPDEADHQFPPDIFGAVTHSMVPPF</sequence>
<dbReference type="AlphaFoldDB" id="A0A645FA53"/>
<protein>
    <submittedName>
        <fullName evidence="1">Uncharacterized protein</fullName>
    </submittedName>
</protein>
<organism evidence="1">
    <name type="scientific">bioreactor metagenome</name>
    <dbReference type="NCBI Taxonomy" id="1076179"/>
    <lineage>
        <taxon>unclassified sequences</taxon>
        <taxon>metagenomes</taxon>
        <taxon>ecological metagenomes</taxon>
    </lineage>
</organism>